<feature type="transmembrane region" description="Helical" evidence="1">
    <location>
        <begin position="12"/>
        <end position="29"/>
    </location>
</feature>
<gene>
    <name evidence="2" type="ORF">EKN05_015380</name>
</gene>
<feature type="transmembrane region" description="Helical" evidence="1">
    <location>
        <begin position="45"/>
        <end position="63"/>
    </location>
</feature>
<keyword evidence="2" id="KW-0808">Transferase</keyword>
<keyword evidence="1" id="KW-0472">Membrane</keyword>
<sequence>MKSLKTSYVKKLFFLIAVFFIAVILMYLRRPDIIRTPQFWAEDGHVWYAMAYNNGIFTSMIFPQNGYYQTISKLIASISLNFNLMYAPLIFNISAIIVRALLVSFILSGRFSYVNITPRIFTALFIIIMPEVSEVHANVTNDHWYLSLYLLLVMLAPKPTNNYQKAHDYIAIIICGLSGPFIVFMAPMVGINILIQKRLSTKKITTHEYVFIAICFIQFISIIMTSSETRVDMALGANFATLCKILTTKVFLGLWANGDFLSPLWNHDSICIAITMICLSITIFTFIVSNYPMRSAIVFAILTLTFSLAKPMLSSTSEQWPLLIHGGGRYSVIPTIIWYSVLVYFLNYISHLHFKFLPWMLYTTSLISCLYFFNLTPLPDYGWKEQVKKFESLAPGESYSFKFNPAGWTMTLIKKQP</sequence>
<dbReference type="RefSeq" id="WP_000838659.1">
    <property type="nucleotide sequence ID" value="NZ_CM001474.1"/>
</dbReference>
<dbReference type="GO" id="GO:0016740">
    <property type="term" value="F:transferase activity"/>
    <property type="evidence" value="ECO:0007669"/>
    <property type="project" value="UniProtKB-KW"/>
</dbReference>
<proteinExistence type="predicted"/>
<feature type="transmembrane region" description="Helical" evidence="1">
    <location>
        <begin position="269"/>
        <end position="287"/>
    </location>
</feature>
<evidence type="ECO:0000313" key="2">
    <source>
        <dbReference type="EMBL" id="QCC32768.1"/>
    </source>
</evidence>
<feature type="transmembrane region" description="Helical" evidence="1">
    <location>
        <begin position="356"/>
        <end position="375"/>
    </location>
</feature>
<reference evidence="3" key="1">
    <citation type="submission" date="2019-03" db="EMBL/GenBank/DDBJ databases">
        <title>Complete genome sequence and annotation of the laboratory reference strain Shigella flexneri 5a M90T and genome-wide transcription start site determination.</title>
        <authorList>
            <person name="Cervantes-Rivera R."/>
            <person name="Puhar A."/>
        </authorList>
    </citation>
    <scope>NUCLEOTIDE SEQUENCE [LARGE SCALE GENOMIC DNA]</scope>
    <source>
        <strain evidence="3">M90T / Serotype 5a</strain>
    </source>
</reference>
<feature type="transmembrane region" description="Helical" evidence="1">
    <location>
        <begin position="207"/>
        <end position="227"/>
    </location>
</feature>
<protein>
    <submittedName>
        <fullName evidence="2">Glucosyl transferase</fullName>
    </submittedName>
</protein>
<dbReference type="AlphaFoldDB" id="A0A4P7TPT2"/>
<keyword evidence="1" id="KW-1133">Transmembrane helix</keyword>
<feature type="transmembrane region" description="Helical" evidence="1">
    <location>
        <begin position="169"/>
        <end position="195"/>
    </location>
</feature>
<keyword evidence="1" id="KW-0812">Transmembrane</keyword>
<evidence type="ECO:0000313" key="3">
    <source>
        <dbReference type="Proteomes" id="UP000296678"/>
    </source>
</evidence>
<feature type="transmembrane region" description="Helical" evidence="1">
    <location>
        <begin position="330"/>
        <end position="350"/>
    </location>
</feature>
<accession>A0A4P7TPT2</accession>
<dbReference type="Proteomes" id="UP000296678">
    <property type="component" value="Chromosome"/>
</dbReference>
<evidence type="ECO:0000256" key="1">
    <source>
        <dbReference type="SAM" id="Phobius"/>
    </source>
</evidence>
<name>A0A4P7TPT2_SHIFM</name>
<feature type="transmembrane region" description="Helical" evidence="1">
    <location>
        <begin position="84"/>
        <end position="107"/>
    </location>
</feature>
<organism evidence="2 3">
    <name type="scientific">Shigella flexneri serotype 5a (strain M90T)</name>
    <dbReference type="NCBI Taxonomy" id="1086030"/>
    <lineage>
        <taxon>Bacteria</taxon>
        <taxon>Pseudomonadati</taxon>
        <taxon>Pseudomonadota</taxon>
        <taxon>Gammaproteobacteria</taxon>
        <taxon>Enterobacterales</taxon>
        <taxon>Enterobacteriaceae</taxon>
        <taxon>Shigella</taxon>
    </lineage>
</organism>
<feature type="transmembrane region" description="Helical" evidence="1">
    <location>
        <begin position="293"/>
        <end position="309"/>
    </location>
</feature>
<dbReference type="EMBL" id="CP037923">
    <property type="protein sequence ID" value="QCC32768.1"/>
    <property type="molecule type" value="Genomic_DNA"/>
</dbReference>